<evidence type="ECO:0000256" key="7">
    <source>
        <dbReference type="ARBA" id="ARBA00022993"/>
    </source>
</evidence>
<evidence type="ECO:0000256" key="3">
    <source>
        <dbReference type="ARBA" id="ARBA00022679"/>
    </source>
</evidence>
<reference evidence="12 13" key="1">
    <citation type="journal article" date="2019" name="Nat. Med.">
        <title>A library of human gut bacterial isolates paired with longitudinal multiomics data enables mechanistic microbiome research.</title>
        <authorList>
            <person name="Poyet M."/>
            <person name="Groussin M."/>
            <person name="Gibbons S.M."/>
            <person name="Avila-Pacheco J."/>
            <person name="Jiang X."/>
            <person name="Kearney S.M."/>
            <person name="Perrotta A.R."/>
            <person name="Berdy B."/>
            <person name="Zhao S."/>
            <person name="Lieberman T.D."/>
            <person name="Swanson P.K."/>
            <person name="Smith M."/>
            <person name="Roesemann S."/>
            <person name="Alexander J.E."/>
            <person name="Rich S.A."/>
            <person name="Livny J."/>
            <person name="Vlamakis H."/>
            <person name="Clish C."/>
            <person name="Bullock K."/>
            <person name="Deik A."/>
            <person name="Scott J."/>
            <person name="Pierce K.A."/>
            <person name="Xavier R.J."/>
            <person name="Alm E.J."/>
        </authorList>
    </citation>
    <scope>NUCLEOTIDE SEQUENCE [LARGE SCALE GENOMIC DNA]</scope>
    <source>
        <strain evidence="10 13">BIOML-A13</strain>
        <strain evidence="11 12">BIOML-A3</strain>
    </source>
</reference>
<dbReference type="Pfam" id="PF01121">
    <property type="entry name" value="CoaE"/>
    <property type="match status" value="1"/>
</dbReference>
<accession>A0A7X3BW54</accession>
<dbReference type="AlphaFoldDB" id="A0A7X3BW54"/>
<feature type="binding site" evidence="8">
    <location>
        <begin position="18"/>
        <end position="23"/>
    </location>
    <ligand>
        <name>ATP</name>
        <dbReference type="ChEBI" id="CHEBI:30616"/>
    </ligand>
</feature>
<dbReference type="GO" id="GO:0005524">
    <property type="term" value="F:ATP binding"/>
    <property type="evidence" value="ECO:0007669"/>
    <property type="project" value="UniProtKB-UniRule"/>
</dbReference>
<evidence type="ECO:0000313" key="13">
    <source>
        <dbReference type="Proteomes" id="UP000484547"/>
    </source>
</evidence>
<keyword evidence="2 8" id="KW-0963">Cytoplasm</keyword>
<dbReference type="GO" id="GO:0005737">
    <property type="term" value="C:cytoplasm"/>
    <property type="evidence" value="ECO:0007669"/>
    <property type="project" value="UniProtKB-SubCell"/>
</dbReference>
<evidence type="ECO:0000256" key="2">
    <source>
        <dbReference type="ARBA" id="ARBA00022490"/>
    </source>
</evidence>
<evidence type="ECO:0000256" key="4">
    <source>
        <dbReference type="ARBA" id="ARBA00022741"/>
    </source>
</evidence>
<dbReference type="PANTHER" id="PTHR10695">
    <property type="entry name" value="DEPHOSPHO-COA KINASE-RELATED"/>
    <property type="match status" value="1"/>
</dbReference>
<evidence type="ECO:0000313" key="11">
    <source>
        <dbReference type="EMBL" id="MTU04728.1"/>
    </source>
</evidence>
<keyword evidence="3 8" id="KW-0808">Transferase</keyword>
<comment type="pathway">
    <text evidence="8">Cofactor biosynthesis; coenzyme A biosynthesis; CoA from (R)-pantothenate: step 5/5.</text>
</comment>
<comment type="caution">
    <text evidence="10">The sequence shown here is derived from an EMBL/GenBank/DDBJ whole genome shotgun (WGS) entry which is preliminary data.</text>
</comment>
<gene>
    <name evidence="8" type="primary">coaE</name>
    <name evidence="10" type="ORF">GMD11_09675</name>
    <name evidence="11" type="ORF">GMD18_10010</name>
</gene>
<keyword evidence="5 8" id="KW-0418">Kinase</keyword>
<name>A0A7X3BW54_9FIRM</name>
<dbReference type="GO" id="GO:0015937">
    <property type="term" value="P:coenzyme A biosynthetic process"/>
    <property type="evidence" value="ECO:0007669"/>
    <property type="project" value="UniProtKB-UniRule"/>
</dbReference>
<evidence type="ECO:0000256" key="8">
    <source>
        <dbReference type="HAMAP-Rule" id="MF_00376"/>
    </source>
</evidence>
<sequence>MPALSEVMKTIGLTGGIASGKSTVASILQKLGAHIFDADIASRQAVARGSQGLQQVVDVFGRDYLTIDGELDRQKIAQLVFENKAALGQLESIVHTYVRSEAKKFLEQCRLQNLSAAVLDVPLLIECGWYKEVDLVWLVAVDEQIQVERAMARSGMSQQEVEVRIAAQMTLAAKCQYADLIIDNSGSLKQTELTVKKEWEKVLQMED</sequence>
<dbReference type="HAMAP" id="MF_00376">
    <property type="entry name" value="Dephospho_CoA_kinase"/>
    <property type="match status" value="1"/>
</dbReference>
<comment type="catalytic activity">
    <reaction evidence="8">
        <text>3'-dephospho-CoA + ATP = ADP + CoA + H(+)</text>
        <dbReference type="Rhea" id="RHEA:18245"/>
        <dbReference type="ChEBI" id="CHEBI:15378"/>
        <dbReference type="ChEBI" id="CHEBI:30616"/>
        <dbReference type="ChEBI" id="CHEBI:57287"/>
        <dbReference type="ChEBI" id="CHEBI:57328"/>
        <dbReference type="ChEBI" id="CHEBI:456216"/>
        <dbReference type="EC" id="2.7.1.24"/>
    </reaction>
</comment>
<dbReference type="InterPro" id="IPR027417">
    <property type="entry name" value="P-loop_NTPase"/>
</dbReference>
<dbReference type="OrthoDB" id="9812943at2"/>
<keyword evidence="6 8" id="KW-0067">ATP-binding</keyword>
<evidence type="ECO:0000313" key="10">
    <source>
        <dbReference type="EMBL" id="MTT76529.1"/>
    </source>
</evidence>
<dbReference type="InterPro" id="IPR001977">
    <property type="entry name" value="Depp_CoAkinase"/>
</dbReference>
<evidence type="ECO:0000256" key="5">
    <source>
        <dbReference type="ARBA" id="ARBA00022777"/>
    </source>
</evidence>
<keyword evidence="7 8" id="KW-0173">Coenzyme A biosynthesis</keyword>
<dbReference type="EC" id="2.7.1.24" evidence="8 9"/>
<organism evidence="10 13">
    <name type="scientific">Phascolarctobacterium faecium</name>
    <dbReference type="NCBI Taxonomy" id="33025"/>
    <lineage>
        <taxon>Bacteria</taxon>
        <taxon>Bacillati</taxon>
        <taxon>Bacillota</taxon>
        <taxon>Negativicutes</taxon>
        <taxon>Acidaminococcales</taxon>
        <taxon>Acidaminococcaceae</taxon>
        <taxon>Phascolarctobacterium</taxon>
    </lineage>
</organism>
<dbReference type="Proteomes" id="UP000484547">
    <property type="component" value="Unassembled WGS sequence"/>
</dbReference>
<dbReference type="PROSITE" id="PS51219">
    <property type="entry name" value="DPCK"/>
    <property type="match status" value="1"/>
</dbReference>
<dbReference type="PANTHER" id="PTHR10695:SF46">
    <property type="entry name" value="BIFUNCTIONAL COENZYME A SYNTHASE-RELATED"/>
    <property type="match status" value="1"/>
</dbReference>
<dbReference type="GO" id="GO:0004140">
    <property type="term" value="F:dephospho-CoA kinase activity"/>
    <property type="evidence" value="ECO:0007669"/>
    <property type="project" value="UniProtKB-UniRule"/>
</dbReference>
<evidence type="ECO:0000256" key="1">
    <source>
        <dbReference type="ARBA" id="ARBA00009018"/>
    </source>
</evidence>
<keyword evidence="4 8" id="KW-0547">Nucleotide-binding</keyword>
<dbReference type="Gene3D" id="3.40.50.300">
    <property type="entry name" value="P-loop containing nucleotide triphosphate hydrolases"/>
    <property type="match status" value="1"/>
</dbReference>
<evidence type="ECO:0000313" key="12">
    <source>
        <dbReference type="Proteomes" id="UP000443070"/>
    </source>
</evidence>
<proteinExistence type="inferred from homology"/>
<dbReference type="FunFam" id="3.40.50.300:FF:000991">
    <property type="entry name" value="Dephospho-CoA kinase"/>
    <property type="match status" value="1"/>
</dbReference>
<comment type="subcellular location">
    <subcellularLocation>
        <location evidence="8">Cytoplasm</location>
    </subcellularLocation>
</comment>
<dbReference type="EMBL" id="WNBM01000008">
    <property type="protein sequence ID" value="MTT76529.1"/>
    <property type="molecule type" value="Genomic_DNA"/>
</dbReference>
<dbReference type="NCBIfam" id="TIGR00152">
    <property type="entry name" value="dephospho-CoA kinase"/>
    <property type="match status" value="1"/>
</dbReference>
<comment type="similarity">
    <text evidence="1 8">Belongs to the CoaE family.</text>
</comment>
<dbReference type="RefSeq" id="WP_155164236.1">
    <property type="nucleotide sequence ID" value="NZ_WNBL01000011.1"/>
</dbReference>
<dbReference type="EMBL" id="WNBW01000010">
    <property type="protein sequence ID" value="MTU04728.1"/>
    <property type="molecule type" value="Genomic_DNA"/>
</dbReference>
<comment type="function">
    <text evidence="8">Catalyzes the phosphorylation of the 3'-hydroxyl group of dephosphocoenzyme A to form coenzyme A.</text>
</comment>
<dbReference type="UniPathway" id="UPA00241">
    <property type="reaction ID" value="UER00356"/>
</dbReference>
<dbReference type="CDD" id="cd02022">
    <property type="entry name" value="DPCK"/>
    <property type="match status" value="1"/>
</dbReference>
<protein>
    <recommendedName>
        <fullName evidence="8 9">Dephospho-CoA kinase</fullName>
        <ecNumber evidence="8 9">2.7.1.24</ecNumber>
    </recommendedName>
    <alternativeName>
        <fullName evidence="8">Dephosphocoenzyme A kinase</fullName>
    </alternativeName>
</protein>
<evidence type="ECO:0000256" key="6">
    <source>
        <dbReference type="ARBA" id="ARBA00022840"/>
    </source>
</evidence>
<dbReference type="SUPFAM" id="SSF52540">
    <property type="entry name" value="P-loop containing nucleoside triphosphate hydrolases"/>
    <property type="match status" value="1"/>
</dbReference>
<evidence type="ECO:0000256" key="9">
    <source>
        <dbReference type="NCBIfam" id="TIGR00152"/>
    </source>
</evidence>
<keyword evidence="12" id="KW-1185">Reference proteome</keyword>
<dbReference type="Proteomes" id="UP000443070">
    <property type="component" value="Unassembled WGS sequence"/>
</dbReference>